<dbReference type="Proteomes" id="UP000593571">
    <property type="component" value="Unassembled WGS sequence"/>
</dbReference>
<keyword evidence="3" id="KW-1185">Reference proteome</keyword>
<gene>
    <name evidence="2" type="ORF">HJG63_009913</name>
</gene>
<protein>
    <submittedName>
        <fullName evidence="2">Uncharacterized protein</fullName>
    </submittedName>
</protein>
<evidence type="ECO:0000256" key="1">
    <source>
        <dbReference type="SAM" id="MobiDB-lite"/>
    </source>
</evidence>
<evidence type="ECO:0000313" key="3">
    <source>
        <dbReference type="Proteomes" id="UP000593571"/>
    </source>
</evidence>
<reference evidence="2 3" key="1">
    <citation type="journal article" date="2020" name="Nature">
        <title>Six reference-quality genomes reveal evolution of bat adaptations.</title>
        <authorList>
            <person name="Jebb D."/>
            <person name="Huang Z."/>
            <person name="Pippel M."/>
            <person name="Hughes G.M."/>
            <person name="Lavrichenko K."/>
            <person name="Devanna P."/>
            <person name="Winkler S."/>
            <person name="Jermiin L.S."/>
            <person name="Skirmuntt E.C."/>
            <person name="Katzourakis A."/>
            <person name="Burkitt-Gray L."/>
            <person name="Ray D.A."/>
            <person name="Sullivan K.A.M."/>
            <person name="Roscito J.G."/>
            <person name="Kirilenko B.M."/>
            <person name="Davalos L.M."/>
            <person name="Corthals A.P."/>
            <person name="Power M.L."/>
            <person name="Jones G."/>
            <person name="Ransome R.D."/>
            <person name="Dechmann D.K.N."/>
            <person name="Locatelli A.G."/>
            <person name="Puechmaille S.J."/>
            <person name="Fedrigo O."/>
            <person name="Jarvis E.D."/>
            <person name="Hiller M."/>
            <person name="Vernes S.C."/>
            <person name="Myers E.W."/>
            <person name="Teeling E.C."/>
        </authorList>
    </citation>
    <scope>NUCLEOTIDE SEQUENCE [LARGE SCALE GENOMIC DNA]</scope>
    <source>
        <strain evidence="2">MRouAeg1</strain>
        <tissue evidence="2">Muscle</tissue>
    </source>
</reference>
<organism evidence="2 3">
    <name type="scientific">Rousettus aegyptiacus</name>
    <name type="common">Egyptian fruit bat</name>
    <name type="synonym">Pteropus aegyptiacus</name>
    <dbReference type="NCBI Taxonomy" id="9407"/>
    <lineage>
        <taxon>Eukaryota</taxon>
        <taxon>Metazoa</taxon>
        <taxon>Chordata</taxon>
        <taxon>Craniata</taxon>
        <taxon>Vertebrata</taxon>
        <taxon>Euteleostomi</taxon>
        <taxon>Mammalia</taxon>
        <taxon>Eutheria</taxon>
        <taxon>Laurasiatheria</taxon>
        <taxon>Chiroptera</taxon>
        <taxon>Yinpterochiroptera</taxon>
        <taxon>Pteropodoidea</taxon>
        <taxon>Pteropodidae</taxon>
        <taxon>Rousettinae</taxon>
        <taxon>Rousettus</taxon>
    </lineage>
</organism>
<proteinExistence type="predicted"/>
<name>A0A7J8BAK4_ROUAE</name>
<sequence>MNTHPSDGRERLPLPPVSRGLLGSKSAGTVSSSVLGMCFLPRDLPSSRRWVCLHRPGAETKEMSTISLGRPRNHFLGGPRVNWGCGTLDIPGEACLGSLLIKGTLVKRLNATGPVSVCGWGRKLGGIARPPRKGNSPRLLTRQSLPRVILPLG</sequence>
<dbReference type="EMBL" id="JACASE010000018">
    <property type="protein sequence ID" value="KAF6395350.1"/>
    <property type="molecule type" value="Genomic_DNA"/>
</dbReference>
<accession>A0A7J8BAK4</accession>
<evidence type="ECO:0000313" key="2">
    <source>
        <dbReference type="EMBL" id="KAF6395350.1"/>
    </source>
</evidence>
<feature type="compositionally biased region" description="Basic and acidic residues" evidence="1">
    <location>
        <begin position="1"/>
        <end position="12"/>
    </location>
</feature>
<dbReference type="AlphaFoldDB" id="A0A7J8BAK4"/>
<feature type="region of interest" description="Disordered" evidence="1">
    <location>
        <begin position="1"/>
        <end position="20"/>
    </location>
</feature>
<comment type="caution">
    <text evidence="2">The sequence shown here is derived from an EMBL/GenBank/DDBJ whole genome shotgun (WGS) entry which is preliminary data.</text>
</comment>